<name>A0A2S7U6S7_9BACT</name>
<dbReference type="Proteomes" id="UP000239907">
    <property type="component" value="Unassembled WGS sequence"/>
</dbReference>
<evidence type="ECO:0000313" key="4">
    <source>
        <dbReference type="Proteomes" id="UP000239907"/>
    </source>
</evidence>
<dbReference type="Gene3D" id="3.30.460.10">
    <property type="entry name" value="Beta Polymerase, domain 2"/>
    <property type="match status" value="1"/>
</dbReference>
<protein>
    <recommendedName>
        <fullName evidence="2">Ribosomal silencing factor RsfS</fullName>
    </recommendedName>
</protein>
<dbReference type="AlphaFoldDB" id="A0A2S7U6S7"/>
<reference evidence="3 4" key="1">
    <citation type="submission" date="2016-12" db="EMBL/GenBank/DDBJ databases">
        <title>Study of bacterial adaptation to deep sea.</title>
        <authorList>
            <person name="Song J."/>
            <person name="Yoshizawa S."/>
            <person name="Kogure K."/>
        </authorList>
    </citation>
    <scope>NUCLEOTIDE SEQUENCE [LARGE SCALE GENOMIC DNA]</scope>
    <source>
        <strain evidence="3 4">SAORIC-165</strain>
    </source>
</reference>
<dbReference type="GO" id="GO:0017148">
    <property type="term" value="P:negative regulation of translation"/>
    <property type="evidence" value="ECO:0007669"/>
    <property type="project" value="UniProtKB-UniRule"/>
</dbReference>
<dbReference type="PANTHER" id="PTHR21043">
    <property type="entry name" value="IOJAP SUPERFAMILY ORTHOLOG"/>
    <property type="match status" value="1"/>
</dbReference>
<dbReference type="PANTHER" id="PTHR21043:SF0">
    <property type="entry name" value="MITOCHONDRIAL ASSEMBLY OF RIBOSOMAL LARGE SUBUNIT PROTEIN 1"/>
    <property type="match status" value="1"/>
</dbReference>
<gene>
    <name evidence="2" type="primary">rsfS</name>
    <name evidence="3" type="ORF">BSZ32_04905</name>
</gene>
<dbReference type="NCBIfam" id="TIGR00090">
    <property type="entry name" value="rsfS_iojap_ybeB"/>
    <property type="match status" value="1"/>
</dbReference>
<keyword evidence="2" id="KW-0678">Repressor</keyword>
<accession>A0A2S7U6S7</accession>
<organism evidence="3 4">
    <name type="scientific">Rubritalea profundi</name>
    <dbReference type="NCBI Taxonomy" id="1658618"/>
    <lineage>
        <taxon>Bacteria</taxon>
        <taxon>Pseudomonadati</taxon>
        <taxon>Verrucomicrobiota</taxon>
        <taxon>Verrucomicrobiia</taxon>
        <taxon>Verrucomicrobiales</taxon>
        <taxon>Rubritaleaceae</taxon>
        <taxon>Rubritalea</taxon>
    </lineage>
</organism>
<dbReference type="OrthoDB" id="9793681at2"/>
<keyword evidence="4" id="KW-1185">Reference proteome</keyword>
<keyword evidence="2" id="KW-0963">Cytoplasm</keyword>
<comment type="subcellular location">
    <subcellularLocation>
        <location evidence="2">Cytoplasm</location>
    </subcellularLocation>
</comment>
<dbReference type="SUPFAM" id="SSF81301">
    <property type="entry name" value="Nucleotidyltransferase"/>
    <property type="match status" value="1"/>
</dbReference>
<dbReference type="HAMAP" id="MF_01477">
    <property type="entry name" value="Iojap_RsfS"/>
    <property type="match status" value="1"/>
</dbReference>
<dbReference type="GO" id="GO:0005737">
    <property type="term" value="C:cytoplasm"/>
    <property type="evidence" value="ECO:0007669"/>
    <property type="project" value="UniProtKB-SubCell"/>
</dbReference>
<sequence>MKVEGKELAIACARAIDENKAEDICVLDVKGLSSITDYMVICSGNSMPHLKALMRDTEVIVLEKHGVKPYSGEGRAETKWVVLDYFDVMVHIMHVDSRSLYDLENLWPDAKEVEWEE</sequence>
<dbReference type="Pfam" id="PF02410">
    <property type="entry name" value="RsfS"/>
    <property type="match status" value="1"/>
</dbReference>
<dbReference type="EMBL" id="MQWA01000001">
    <property type="protein sequence ID" value="PQJ30260.1"/>
    <property type="molecule type" value="Genomic_DNA"/>
</dbReference>
<proteinExistence type="inferred from homology"/>
<evidence type="ECO:0000313" key="3">
    <source>
        <dbReference type="EMBL" id="PQJ30260.1"/>
    </source>
</evidence>
<comment type="subunit">
    <text evidence="2">Interacts with ribosomal protein uL14 (rplN).</text>
</comment>
<comment type="caution">
    <text evidence="3">The sequence shown here is derived from an EMBL/GenBank/DDBJ whole genome shotgun (WGS) entry which is preliminary data.</text>
</comment>
<comment type="similarity">
    <text evidence="1 2">Belongs to the Iojap/RsfS family.</text>
</comment>
<dbReference type="GO" id="GO:0042256">
    <property type="term" value="P:cytosolic ribosome assembly"/>
    <property type="evidence" value="ECO:0007669"/>
    <property type="project" value="UniProtKB-UniRule"/>
</dbReference>
<evidence type="ECO:0000256" key="1">
    <source>
        <dbReference type="ARBA" id="ARBA00010574"/>
    </source>
</evidence>
<comment type="function">
    <text evidence="2">Functions as a ribosomal silencing factor. Interacts with ribosomal protein uL14 (rplN), blocking formation of intersubunit bridge B8. Prevents association of the 30S and 50S ribosomal subunits and the formation of functional ribosomes, thus repressing translation.</text>
</comment>
<dbReference type="GO" id="GO:0090071">
    <property type="term" value="P:negative regulation of ribosome biogenesis"/>
    <property type="evidence" value="ECO:0007669"/>
    <property type="project" value="UniProtKB-UniRule"/>
</dbReference>
<keyword evidence="2" id="KW-0810">Translation regulation</keyword>
<evidence type="ECO:0000256" key="2">
    <source>
        <dbReference type="HAMAP-Rule" id="MF_01477"/>
    </source>
</evidence>
<dbReference type="InterPro" id="IPR043519">
    <property type="entry name" value="NT_sf"/>
</dbReference>
<dbReference type="GO" id="GO:0043023">
    <property type="term" value="F:ribosomal large subunit binding"/>
    <property type="evidence" value="ECO:0007669"/>
    <property type="project" value="TreeGrafter"/>
</dbReference>
<dbReference type="InterPro" id="IPR004394">
    <property type="entry name" value="Iojap/RsfS/C7orf30"/>
</dbReference>